<evidence type="ECO:0000256" key="1">
    <source>
        <dbReference type="SAM" id="MobiDB-lite"/>
    </source>
</evidence>
<reference evidence="3" key="1">
    <citation type="journal article" date="2019" name="Int. J. Syst. Evol. Microbiol.">
        <title>The Global Catalogue of Microorganisms (GCM) 10K type strain sequencing project: providing services to taxonomists for standard genome sequencing and annotation.</title>
        <authorList>
            <consortium name="The Broad Institute Genomics Platform"/>
            <consortium name="The Broad Institute Genome Sequencing Center for Infectious Disease"/>
            <person name="Wu L."/>
            <person name="Ma J."/>
        </authorList>
    </citation>
    <scope>NUCLEOTIDE SEQUENCE [LARGE SCALE GENOMIC DNA]</scope>
    <source>
        <strain evidence="3">CGMCC 4.1648</strain>
    </source>
</reference>
<comment type="caution">
    <text evidence="2">The sequence shown here is derived from an EMBL/GenBank/DDBJ whole genome shotgun (WGS) entry which is preliminary data.</text>
</comment>
<feature type="compositionally biased region" description="Low complexity" evidence="1">
    <location>
        <begin position="9"/>
        <end position="22"/>
    </location>
</feature>
<accession>A0ABV9XIG9</accession>
<feature type="region of interest" description="Disordered" evidence="1">
    <location>
        <begin position="1"/>
        <end position="72"/>
    </location>
</feature>
<feature type="region of interest" description="Disordered" evidence="1">
    <location>
        <begin position="91"/>
        <end position="111"/>
    </location>
</feature>
<name>A0ABV9XIG9_9ACTN</name>
<dbReference type="EMBL" id="JBHSJD010000014">
    <property type="protein sequence ID" value="MFC5024453.1"/>
    <property type="molecule type" value="Genomic_DNA"/>
</dbReference>
<proteinExistence type="predicted"/>
<evidence type="ECO:0000313" key="3">
    <source>
        <dbReference type="Proteomes" id="UP001595829"/>
    </source>
</evidence>
<protein>
    <submittedName>
        <fullName evidence="2">Uncharacterized protein</fullName>
    </submittedName>
</protein>
<keyword evidence="3" id="KW-1185">Reference proteome</keyword>
<sequence length="149" mass="15032">MASGGYRQPSSPAPVSGPGALSKRTDGGPGQPVRTPSGGAYGERQELERIQQAAPLSASPGGDVGAPAPVDLTEGLIGLDAPTQLPEEPVTAGAALGEGPGLEALGLPNQPGEDMKRLLPYLPVLEHMANQPGASKAARNLVRQLKGMA</sequence>
<dbReference type="Proteomes" id="UP001595829">
    <property type="component" value="Unassembled WGS sequence"/>
</dbReference>
<feature type="compositionally biased region" description="Low complexity" evidence="1">
    <location>
        <begin position="92"/>
        <end position="108"/>
    </location>
</feature>
<organism evidence="2 3">
    <name type="scientific">Streptomyces coeruleoprunus</name>
    <dbReference type="NCBI Taxonomy" id="285563"/>
    <lineage>
        <taxon>Bacteria</taxon>
        <taxon>Bacillati</taxon>
        <taxon>Actinomycetota</taxon>
        <taxon>Actinomycetes</taxon>
        <taxon>Kitasatosporales</taxon>
        <taxon>Streptomycetaceae</taxon>
        <taxon>Streptomyces</taxon>
    </lineage>
</organism>
<dbReference type="RefSeq" id="WP_345686710.1">
    <property type="nucleotide sequence ID" value="NZ_BAABIT010000001.1"/>
</dbReference>
<evidence type="ECO:0000313" key="2">
    <source>
        <dbReference type="EMBL" id="MFC5024453.1"/>
    </source>
</evidence>
<gene>
    <name evidence="2" type="ORF">ACFPM3_20195</name>
</gene>